<evidence type="ECO:0008006" key="9">
    <source>
        <dbReference type="Google" id="ProtNLM"/>
    </source>
</evidence>
<comment type="similarity">
    <text evidence="2">Belongs to the TMEM86 family.</text>
</comment>
<evidence type="ECO:0000313" key="8">
    <source>
        <dbReference type="Proteomes" id="UP001221838"/>
    </source>
</evidence>
<evidence type="ECO:0000256" key="6">
    <source>
        <dbReference type="SAM" id="Phobius"/>
    </source>
</evidence>
<evidence type="ECO:0000256" key="2">
    <source>
        <dbReference type="ARBA" id="ARBA00007375"/>
    </source>
</evidence>
<accession>A0ABT5DDM1</accession>
<feature type="transmembrane region" description="Helical" evidence="6">
    <location>
        <begin position="255"/>
        <end position="274"/>
    </location>
</feature>
<comment type="subcellular location">
    <subcellularLocation>
        <location evidence="1">Membrane</location>
        <topology evidence="1">Multi-pass membrane protein</topology>
    </subcellularLocation>
</comment>
<reference evidence="7 8" key="1">
    <citation type="submission" date="2022-11" db="EMBL/GenBank/DDBJ databases">
        <title>Minimal conservation of predation-associated metabolite biosynthetic gene clusters underscores biosynthetic potential of Myxococcota including descriptions for ten novel species: Archangium lansinium sp. nov., Myxococcus landrumus sp. nov., Nannocystis bai.</title>
        <authorList>
            <person name="Ahearne A."/>
            <person name="Stevens C."/>
            <person name="Dowd S."/>
        </authorList>
    </citation>
    <scope>NUCLEOTIDE SEQUENCE [LARGE SCALE GENOMIC DNA]</scope>
    <source>
        <strain evidence="7 8">NCWAL01</strain>
    </source>
</reference>
<feature type="transmembrane region" description="Helical" evidence="6">
    <location>
        <begin position="216"/>
        <end position="240"/>
    </location>
</feature>
<keyword evidence="5 6" id="KW-0472">Membrane</keyword>
<organism evidence="7 8">
    <name type="scientific">Stigmatella ashevillensis</name>
    <dbReference type="NCBI Taxonomy" id="2995309"/>
    <lineage>
        <taxon>Bacteria</taxon>
        <taxon>Pseudomonadati</taxon>
        <taxon>Myxococcota</taxon>
        <taxon>Myxococcia</taxon>
        <taxon>Myxococcales</taxon>
        <taxon>Cystobacterineae</taxon>
        <taxon>Archangiaceae</taxon>
        <taxon>Stigmatella</taxon>
    </lineage>
</organism>
<feature type="transmembrane region" description="Helical" evidence="6">
    <location>
        <begin position="117"/>
        <end position="133"/>
    </location>
</feature>
<keyword evidence="4 6" id="KW-1133">Transmembrane helix</keyword>
<evidence type="ECO:0000256" key="5">
    <source>
        <dbReference type="ARBA" id="ARBA00023136"/>
    </source>
</evidence>
<proteinExistence type="inferred from homology"/>
<feature type="transmembrane region" description="Helical" evidence="6">
    <location>
        <begin position="15"/>
        <end position="35"/>
    </location>
</feature>
<keyword evidence="3 6" id="KW-0812">Transmembrane</keyword>
<sequence length="299" mass="33012">MSHASTAYKTHRERVISFMIIVALMVFLTGGYQGMGWMVYYLTHLGEGCKDPICTSLSEYAASTAQHAGFARTILALLMVLLIGQSWISRSDYRFLAVAFGLTVVADYFLVYRNDNFLAGLGVFTVVHMLYTLRHARGFAESLLPPKRTRTLTLLSLSAAGVLLMSTAVLWWIHMKTREMSLPPPGVAVIIYLTVLSLSLWMAWGTLIRQGFTRFSAWLIAAGMTSFYLCDVCVGMSFLLQGADTKPGSFFDNCVGFFYSPALALLAISGYRWLPAPFFRLEPGIDGGQDSTLSLNPGT</sequence>
<dbReference type="Proteomes" id="UP001221838">
    <property type="component" value="Unassembled WGS sequence"/>
</dbReference>
<dbReference type="InterPro" id="IPR012506">
    <property type="entry name" value="TMEM86B-like"/>
</dbReference>
<evidence type="ECO:0000256" key="4">
    <source>
        <dbReference type="ARBA" id="ARBA00022989"/>
    </source>
</evidence>
<gene>
    <name evidence="7" type="ORF">POL68_21930</name>
</gene>
<dbReference type="Pfam" id="PF07947">
    <property type="entry name" value="YhhN"/>
    <property type="match status" value="1"/>
</dbReference>
<feature type="transmembrane region" description="Helical" evidence="6">
    <location>
        <begin position="154"/>
        <end position="173"/>
    </location>
</feature>
<evidence type="ECO:0000313" key="7">
    <source>
        <dbReference type="EMBL" id="MDC0711144.1"/>
    </source>
</evidence>
<evidence type="ECO:0000256" key="1">
    <source>
        <dbReference type="ARBA" id="ARBA00004141"/>
    </source>
</evidence>
<evidence type="ECO:0000256" key="3">
    <source>
        <dbReference type="ARBA" id="ARBA00022692"/>
    </source>
</evidence>
<feature type="transmembrane region" description="Helical" evidence="6">
    <location>
        <begin position="95"/>
        <end position="111"/>
    </location>
</feature>
<feature type="transmembrane region" description="Helical" evidence="6">
    <location>
        <begin position="185"/>
        <end position="204"/>
    </location>
</feature>
<dbReference type="EMBL" id="JAQNDM010000002">
    <property type="protein sequence ID" value="MDC0711144.1"/>
    <property type="molecule type" value="Genomic_DNA"/>
</dbReference>
<feature type="transmembrane region" description="Helical" evidence="6">
    <location>
        <begin position="69"/>
        <end position="88"/>
    </location>
</feature>
<name>A0ABT5DDM1_9BACT</name>
<dbReference type="RefSeq" id="WP_272141105.1">
    <property type="nucleotide sequence ID" value="NZ_JAQNDM010000002.1"/>
</dbReference>
<protein>
    <recommendedName>
        <fullName evidence="9">YhhN-like protein</fullName>
    </recommendedName>
</protein>
<keyword evidence="8" id="KW-1185">Reference proteome</keyword>
<comment type="caution">
    <text evidence="7">The sequence shown here is derived from an EMBL/GenBank/DDBJ whole genome shotgun (WGS) entry which is preliminary data.</text>
</comment>